<dbReference type="Gene3D" id="3.30.750.24">
    <property type="entry name" value="STAS domain"/>
    <property type="match status" value="1"/>
</dbReference>
<dbReference type="PANTHER" id="PTHR35849">
    <property type="entry name" value="BLR2341 PROTEIN"/>
    <property type="match status" value="1"/>
</dbReference>
<protein>
    <recommendedName>
        <fullName evidence="2">Anti-sigma factor antagonist</fullName>
    </recommendedName>
</protein>
<dbReference type="InterPro" id="IPR036513">
    <property type="entry name" value="STAS_dom_sf"/>
</dbReference>
<dbReference type="NCBIfam" id="TIGR00377">
    <property type="entry name" value="ant_ant_sig"/>
    <property type="match status" value="1"/>
</dbReference>
<dbReference type="STRING" id="574651.SAMN04487968_10430"/>
<evidence type="ECO:0000313" key="4">
    <source>
        <dbReference type="EMBL" id="SFC13705.1"/>
    </source>
</evidence>
<dbReference type="InterPro" id="IPR002645">
    <property type="entry name" value="STAS_dom"/>
</dbReference>
<dbReference type="Proteomes" id="UP000198832">
    <property type="component" value="Unassembled WGS sequence"/>
</dbReference>
<dbReference type="RefSeq" id="WP_091121648.1">
    <property type="nucleotide sequence ID" value="NZ_FOLB01000004.1"/>
</dbReference>
<dbReference type="Pfam" id="PF13466">
    <property type="entry name" value="STAS_2"/>
    <property type="match status" value="1"/>
</dbReference>
<proteinExistence type="inferred from homology"/>
<evidence type="ECO:0000256" key="1">
    <source>
        <dbReference type="ARBA" id="ARBA00009013"/>
    </source>
</evidence>
<dbReference type="GO" id="GO:0043856">
    <property type="term" value="F:anti-sigma factor antagonist activity"/>
    <property type="evidence" value="ECO:0007669"/>
    <property type="project" value="InterPro"/>
</dbReference>
<sequence>MVGLATSTGPDGAAVLAVSGDLDIAGVAAFLEHAQPLLQSDAAVIEVDLRDVTFLDSSGIGALVRLRKATADGQRLRLSHVPASVARVLELTGLTDLFADRSDW</sequence>
<dbReference type="AlphaFoldDB" id="A0A1I1GQG3"/>
<dbReference type="PROSITE" id="PS50801">
    <property type="entry name" value="STAS"/>
    <property type="match status" value="1"/>
</dbReference>
<feature type="domain" description="STAS" evidence="3">
    <location>
        <begin position="11"/>
        <end position="104"/>
    </location>
</feature>
<dbReference type="PANTHER" id="PTHR35849:SF2">
    <property type="entry name" value="BLR2341 PROTEIN"/>
    <property type="match status" value="1"/>
</dbReference>
<evidence type="ECO:0000256" key="2">
    <source>
        <dbReference type="RuleBase" id="RU003749"/>
    </source>
</evidence>
<reference evidence="4 5" key="1">
    <citation type="submission" date="2016-10" db="EMBL/GenBank/DDBJ databases">
        <authorList>
            <person name="de Groot N.N."/>
        </authorList>
    </citation>
    <scope>NUCLEOTIDE SEQUENCE [LARGE SCALE GENOMIC DNA]</scope>
    <source>
        <strain evidence="4 5">CGMCC 1.7056</strain>
    </source>
</reference>
<organism evidence="4 5">
    <name type="scientific">Nocardioides terrae</name>
    <dbReference type="NCBI Taxonomy" id="574651"/>
    <lineage>
        <taxon>Bacteria</taxon>
        <taxon>Bacillati</taxon>
        <taxon>Actinomycetota</taxon>
        <taxon>Actinomycetes</taxon>
        <taxon>Propionibacteriales</taxon>
        <taxon>Nocardioidaceae</taxon>
        <taxon>Nocardioides</taxon>
    </lineage>
</organism>
<dbReference type="InterPro" id="IPR058548">
    <property type="entry name" value="MlaB-like_STAS"/>
</dbReference>
<keyword evidence="5" id="KW-1185">Reference proteome</keyword>
<evidence type="ECO:0000259" key="3">
    <source>
        <dbReference type="PROSITE" id="PS50801"/>
    </source>
</evidence>
<dbReference type="SUPFAM" id="SSF52091">
    <property type="entry name" value="SpoIIaa-like"/>
    <property type="match status" value="1"/>
</dbReference>
<dbReference type="InterPro" id="IPR052746">
    <property type="entry name" value="MlaB_ABC_Transporter"/>
</dbReference>
<dbReference type="InterPro" id="IPR003658">
    <property type="entry name" value="Anti-sigma_ant"/>
</dbReference>
<evidence type="ECO:0000313" key="5">
    <source>
        <dbReference type="Proteomes" id="UP000198832"/>
    </source>
</evidence>
<name>A0A1I1GQG3_9ACTN</name>
<accession>A0A1I1GQG3</accession>
<comment type="similarity">
    <text evidence="1 2">Belongs to the anti-sigma-factor antagonist family.</text>
</comment>
<dbReference type="EMBL" id="FOLB01000004">
    <property type="protein sequence ID" value="SFC13705.1"/>
    <property type="molecule type" value="Genomic_DNA"/>
</dbReference>
<gene>
    <name evidence="4" type="ORF">SAMN04487968_10430</name>
</gene>
<dbReference type="CDD" id="cd07043">
    <property type="entry name" value="STAS_anti-anti-sigma_factors"/>
    <property type="match status" value="1"/>
</dbReference>